<dbReference type="PANTHER" id="PTHR48200:SF1">
    <property type="entry name" value="AMINOTRANSFERASE-LIKE PLANT MOBILE DOMAIN-CONTAINING PROTEIN"/>
    <property type="match status" value="1"/>
</dbReference>
<feature type="chain" id="PRO_5010523407" evidence="1">
    <location>
        <begin position="21"/>
        <end position="257"/>
    </location>
</feature>
<evidence type="ECO:0000256" key="1">
    <source>
        <dbReference type="SAM" id="SignalP"/>
    </source>
</evidence>
<keyword evidence="3" id="KW-1185">Reference proteome</keyword>
<reference evidence="3" key="1">
    <citation type="journal article" date="2013" name="Genome Biol.">
        <title>Reference genomes and transcriptomes of Nicotiana sylvestris and Nicotiana tomentosiformis.</title>
        <authorList>
            <person name="Sierro N."/>
            <person name="Battey J.N."/>
            <person name="Ouadi S."/>
            <person name="Bovet L."/>
            <person name="Goepfert S."/>
            <person name="Bakaher N."/>
            <person name="Peitsch M.C."/>
            <person name="Ivanov N.V."/>
        </authorList>
    </citation>
    <scope>NUCLEOTIDE SEQUENCE [LARGE SCALE GENOMIC DNA]</scope>
</reference>
<gene>
    <name evidence="4" type="primary">LOC104226572</name>
</gene>
<evidence type="ECO:0000259" key="2">
    <source>
        <dbReference type="Pfam" id="PF24924"/>
    </source>
</evidence>
<dbReference type="PANTHER" id="PTHR48200">
    <property type="entry name" value="PROTEIN, PUTATIVE-RELATED"/>
    <property type="match status" value="1"/>
</dbReference>
<dbReference type="AlphaFoldDB" id="A0A1U7WRN8"/>
<dbReference type="Pfam" id="PF24924">
    <property type="entry name" value="DUF7745"/>
    <property type="match status" value="1"/>
</dbReference>
<dbReference type="InterPro" id="IPR056647">
    <property type="entry name" value="DUF7745"/>
</dbReference>
<keyword evidence="1" id="KW-0732">Signal</keyword>
<evidence type="ECO:0000313" key="3">
    <source>
        <dbReference type="Proteomes" id="UP000189701"/>
    </source>
</evidence>
<reference evidence="4" key="2">
    <citation type="submission" date="2025-08" db="UniProtKB">
        <authorList>
            <consortium name="RefSeq"/>
        </authorList>
    </citation>
    <scope>IDENTIFICATION</scope>
    <source>
        <tissue evidence="4">Leaf</tissue>
    </source>
</reference>
<dbReference type="RefSeq" id="XP_009776905.1">
    <property type="nucleotide sequence ID" value="XM_009778603.1"/>
</dbReference>
<protein>
    <submittedName>
        <fullName evidence="4">Uncharacterized protein LOC104226572</fullName>
    </submittedName>
</protein>
<accession>A0A1U7WRN8</accession>
<proteinExistence type="predicted"/>
<sequence>MISLRAVIILQIWFLEHLLSHPARVNFRVHWGNNELGDGFKDLTENSSFPRGVKAWRGHLQKLTATKITWNYHWFSPKEVIYKSYHHSFLILLGLRGFQPYVPMRALRQLGRKQVVPIVKHMQRFTWEVTSEDHVREAYAQQVWDEIKVLEFHIMVEDQDRGELDPAYFEWFCDQDDFGSRKETVLKSMTEWETEIRTRVGQVKEEITRDCESIIRALRRDISITNVNRDLQCFEFKEEKIRLTYEVQMLKHNFSKR</sequence>
<organism evidence="3 4">
    <name type="scientific">Nicotiana sylvestris</name>
    <name type="common">Wood tobacco</name>
    <name type="synonym">South American tobacco</name>
    <dbReference type="NCBI Taxonomy" id="4096"/>
    <lineage>
        <taxon>Eukaryota</taxon>
        <taxon>Viridiplantae</taxon>
        <taxon>Streptophyta</taxon>
        <taxon>Embryophyta</taxon>
        <taxon>Tracheophyta</taxon>
        <taxon>Spermatophyta</taxon>
        <taxon>Magnoliopsida</taxon>
        <taxon>eudicotyledons</taxon>
        <taxon>Gunneridae</taxon>
        <taxon>Pentapetalae</taxon>
        <taxon>asterids</taxon>
        <taxon>lamiids</taxon>
        <taxon>Solanales</taxon>
        <taxon>Solanaceae</taxon>
        <taxon>Nicotianoideae</taxon>
        <taxon>Nicotianeae</taxon>
        <taxon>Nicotiana</taxon>
    </lineage>
</organism>
<name>A0A1U7WRN8_NICSY</name>
<feature type="domain" description="DUF7745" evidence="2">
    <location>
        <begin position="10"/>
        <end position="154"/>
    </location>
</feature>
<dbReference type="eggNOG" id="ENOG502SZ92">
    <property type="taxonomic scope" value="Eukaryota"/>
</dbReference>
<dbReference type="Proteomes" id="UP000189701">
    <property type="component" value="Unplaced"/>
</dbReference>
<evidence type="ECO:0000313" key="4">
    <source>
        <dbReference type="RefSeq" id="XP_009776905.1"/>
    </source>
</evidence>
<feature type="signal peptide" evidence="1">
    <location>
        <begin position="1"/>
        <end position="20"/>
    </location>
</feature>